<organism evidence="2 3">
    <name type="scientific">Natrinema hispanicum</name>
    <dbReference type="NCBI Taxonomy" id="392421"/>
    <lineage>
        <taxon>Archaea</taxon>
        <taxon>Methanobacteriati</taxon>
        <taxon>Methanobacteriota</taxon>
        <taxon>Stenosarchaea group</taxon>
        <taxon>Halobacteria</taxon>
        <taxon>Halobacteriales</taxon>
        <taxon>Natrialbaceae</taxon>
        <taxon>Natrinema</taxon>
    </lineage>
</organism>
<dbReference type="AlphaFoldDB" id="A0A1H9YMH6"/>
<dbReference type="InterPro" id="IPR006311">
    <property type="entry name" value="TAT_signal"/>
</dbReference>
<reference evidence="3 4" key="1">
    <citation type="submission" date="2016-10" db="EMBL/GenBank/DDBJ databases">
        <authorList>
            <person name="Varghese N."/>
            <person name="Submissions S."/>
        </authorList>
    </citation>
    <scope>NUCLEOTIDE SEQUENCE [LARGE SCALE GENOMIC DNA]</scope>
    <source>
        <strain evidence="1 4">CDM_1</strain>
        <strain evidence="3">CDM_6</strain>
    </source>
</reference>
<protein>
    <submittedName>
        <fullName evidence="2">Uncharacterized protein</fullName>
    </submittedName>
</protein>
<proteinExistence type="predicted"/>
<keyword evidence="3" id="KW-1185">Reference proteome</keyword>
<dbReference type="PROSITE" id="PS51318">
    <property type="entry name" value="TAT"/>
    <property type="match status" value="1"/>
</dbReference>
<evidence type="ECO:0000313" key="2">
    <source>
        <dbReference type="EMBL" id="SES69811.1"/>
    </source>
</evidence>
<dbReference type="Proteomes" id="UP000199320">
    <property type="component" value="Unassembled WGS sequence"/>
</dbReference>
<evidence type="ECO:0000313" key="1">
    <source>
        <dbReference type="EMBL" id="SDC22339.1"/>
    </source>
</evidence>
<evidence type="ECO:0000313" key="4">
    <source>
        <dbReference type="Proteomes" id="UP000324021"/>
    </source>
</evidence>
<dbReference type="EMBL" id="FOIC01000001">
    <property type="protein sequence ID" value="SES69811.1"/>
    <property type="molecule type" value="Genomic_DNA"/>
</dbReference>
<accession>A0A1H9YMH6</accession>
<dbReference type="SUPFAM" id="SSF49503">
    <property type="entry name" value="Cupredoxins"/>
    <property type="match status" value="1"/>
</dbReference>
<dbReference type="InterPro" id="IPR008972">
    <property type="entry name" value="Cupredoxin"/>
</dbReference>
<sequence length="171" mass="18796">MTSPPSRRRLLRLVGASASVPLAGCTVSAFRSEEANSDPEYADEADVVYEHDQLALSVQPDSVRLGDTVEFEICNQSPSDFTLGCHNPWALQQQTNDGWAHLTWTADGYYDLCAFILPAGERTTIQLTLSEQALTERAAPLDGELQSGTYRFLVLGTTPYFAVEFTVNESD</sequence>
<gene>
    <name evidence="2" type="ORF">SAMN04488694_101155</name>
    <name evidence="1" type="ORF">SAMN05192552_1002155</name>
</gene>
<dbReference type="Proteomes" id="UP000324021">
    <property type="component" value="Unassembled WGS sequence"/>
</dbReference>
<evidence type="ECO:0000313" key="3">
    <source>
        <dbReference type="Proteomes" id="UP000199320"/>
    </source>
</evidence>
<name>A0A1H9YMH6_9EURY</name>
<dbReference type="EMBL" id="FMZP01000002">
    <property type="protein sequence ID" value="SDC22339.1"/>
    <property type="molecule type" value="Genomic_DNA"/>
</dbReference>
<reference evidence="2" key="2">
    <citation type="submission" date="2016-10" db="EMBL/GenBank/DDBJ databases">
        <authorList>
            <person name="de Groot N.N."/>
        </authorList>
    </citation>
    <scope>NUCLEOTIDE SEQUENCE [LARGE SCALE GENOMIC DNA]</scope>
    <source>
        <strain evidence="2">CDM_6</strain>
    </source>
</reference>